<dbReference type="AlphaFoldDB" id="A0A6A6IJ54"/>
<evidence type="ECO:0000313" key="3">
    <source>
        <dbReference type="EMBL" id="KAF2250604.1"/>
    </source>
</evidence>
<reference evidence="3" key="1">
    <citation type="journal article" date="2020" name="Stud. Mycol.">
        <title>101 Dothideomycetes genomes: a test case for predicting lifestyles and emergence of pathogens.</title>
        <authorList>
            <person name="Haridas S."/>
            <person name="Albert R."/>
            <person name="Binder M."/>
            <person name="Bloem J."/>
            <person name="Labutti K."/>
            <person name="Salamov A."/>
            <person name="Andreopoulos B."/>
            <person name="Baker S."/>
            <person name="Barry K."/>
            <person name="Bills G."/>
            <person name="Bluhm B."/>
            <person name="Cannon C."/>
            <person name="Castanera R."/>
            <person name="Culley D."/>
            <person name="Daum C."/>
            <person name="Ezra D."/>
            <person name="Gonzalez J."/>
            <person name="Henrissat B."/>
            <person name="Kuo A."/>
            <person name="Liang C."/>
            <person name="Lipzen A."/>
            <person name="Lutzoni F."/>
            <person name="Magnuson J."/>
            <person name="Mondo S."/>
            <person name="Nolan M."/>
            <person name="Ohm R."/>
            <person name="Pangilinan J."/>
            <person name="Park H.-J."/>
            <person name="Ramirez L."/>
            <person name="Alfaro M."/>
            <person name="Sun H."/>
            <person name="Tritt A."/>
            <person name="Yoshinaga Y."/>
            <person name="Zwiers L.-H."/>
            <person name="Turgeon B."/>
            <person name="Goodwin S."/>
            <person name="Spatafora J."/>
            <person name="Crous P."/>
            <person name="Grigoriev I."/>
        </authorList>
    </citation>
    <scope>NUCLEOTIDE SEQUENCE</scope>
    <source>
        <strain evidence="3">CBS 122368</strain>
    </source>
</reference>
<keyword evidence="2" id="KW-0812">Transmembrane</keyword>
<evidence type="ECO:0000313" key="4">
    <source>
        <dbReference type="Proteomes" id="UP000800094"/>
    </source>
</evidence>
<evidence type="ECO:0000256" key="2">
    <source>
        <dbReference type="SAM" id="Phobius"/>
    </source>
</evidence>
<organism evidence="3 4">
    <name type="scientific">Trematosphaeria pertusa</name>
    <dbReference type="NCBI Taxonomy" id="390896"/>
    <lineage>
        <taxon>Eukaryota</taxon>
        <taxon>Fungi</taxon>
        <taxon>Dikarya</taxon>
        <taxon>Ascomycota</taxon>
        <taxon>Pezizomycotina</taxon>
        <taxon>Dothideomycetes</taxon>
        <taxon>Pleosporomycetidae</taxon>
        <taxon>Pleosporales</taxon>
        <taxon>Massarineae</taxon>
        <taxon>Trematosphaeriaceae</taxon>
        <taxon>Trematosphaeria</taxon>
    </lineage>
</organism>
<dbReference type="Proteomes" id="UP000800094">
    <property type="component" value="Unassembled WGS sequence"/>
</dbReference>
<proteinExistence type="predicted"/>
<keyword evidence="2" id="KW-1133">Transmembrane helix</keyword>
<evidence type="ECO:0000256" key="1">
    <source>
        <dbReference type="SAM" id="MobiDB-lite"/>
    </source>
</evidence>
<gene>
    <name evidence="3" type="ORF">BU26DRAFT_266653</name>
</gene>
<dbReference type="RefSeq" id="XP_033685608.1">
    <property type="nucleotide sequence ID" value="XM_033821322.1"/>
</dbReference>
<feature type="compositionally biased region" description="Basic and acidic residues" evidence="1">
    <location>
        <begin position="99"/>
        <end position="111"/>
    </location>
</feature>
<dbReference type="GeneID" id="54574652"/>
<accession>A0A6A6IJ54</accession>
<keyword evidence="4" id="KW-1185">Reference proteome</keyword>
<dbReference type="OrthoDB" id="10557351at2759"/>
<feature type="transmembrane region" description="Helical" evidence="2">
    <location>
        <begin position="45"/>
        <end position="66"/>
    </location>
</feature>
<name>A0A6A6IJ54_9PLEO</name>
<feature type="region of interest" description="Disordered" evidence="1">
    <location>
        <begin position="99"/>
        <end position="128"/>
    </location>
</feature>
<keyword evidence="2" id="KW-0472">Membrane</keyword>
<protein>
    <submittedName>
        <fullName evidence="3">Uncharacterized protein</fullName>
    </submittedName>
</protein>
<sequence>MPPQSTLLVQFVSTATSTIPEQTSPTQAPDIFTGPSSDLEARSTIVFGVFGTFLATVGLVLTGMTLRVMYRNHKARHNAESDRHMGEIVEMEMQDIERQDTEARHNERNAEGGDIETVTAMEYAPRTP</sequence>
<dbReference type="EMBL" id="ML987193">
    <property type="protein sequence ID" value="KAF2250604.1"/>
    <property type="molecule type" value="Genomic_DNA"/>
</dbReference>